<dbReference type="OrthoDB" id="9810148at2"/>
<name>A0A5C5XDH1_9PLAN</name>
<dbReference type="AlphaFoldDB" id="A0A5C5XDH1"/>
<gene>
    <name evidence="1" type="ORF">Pan54_15510</name>
</gene>
<keyword evidence="2" id="KW-1185">Reference proteome</keyword>
<dbReference type="EMBL" id="SJPG01000001">
    <property type="protein sequence ID" value="TWT60824.1"/>
    <property type="molecule type" value="Genomic_DNA"/>
</dbReference>
<dbReference type="RefSeq" id="WP_146502890.1">
    <property type="nucleotide sequence ID" value="NZ_SJPG01000001.1"/>
</dbReference>
<comment type="caution">
    <text evidence="1">The sequence shown here is derived from an EMBL/GenBank/DDBJ whole genome shotgun (WGS) entry which is preliminary data.</text>
</comment>
<evidence type="ECO:0008006" key="3">
    <source>
        <dbReference type="Google" id="ProtNLM"/>
    </source>
</evidence>
<sequence length="271" mass="30904">MSSEPTPREIENWFPGKWSEVIGNTVLVLKLMDFILNGTCNMMATGIGRTGKTRTLHLGIRSLLCTQRSPNLDPCGQCYACNESVDPKNSHWGGFRALSGSEYEYFAVDCENITKAELEDLKKNSRLYTEKTIVYLDEVAALRRRGLEGTLLKTIDESDATWFATAIKLKREREAKKKGWTVHLSQDILNRFALKVGTSVPHTDDLRLWIEERCLEWNLKIEEPDETIPLMMKRTNKIVGHVIKMLALAASNRNRTLTLQDVRKFNLDALD</sequence>
<protein>
    <recommendedName>
        <fullName evidence="3">DNA polymerase III subunit tau</fullName>
    </recommendedName>
</protein>
<dbReference type="InterPro" id="IPR027417">
    <property type="entry name" value="P-loop_NTPase"/>
</dbReference>
<evidence type="ECO:0000313" key="1">
    <source>
        <dbReference type="EMBL" id="TWT60824.1"/>
    </source>
</evidence>
<evidence type="ECO:0000313" key="2">
    <source>
        <dbReference type="Proteomes" id="UP000316095"/>
    </source>
</evidence>
<dbReference type="Gene3D" id="3.40.50.300">
    <property type="entry name" value="P-loop containing nucleotide triphosphate hydrolases"/>
    <property type="match status" value="1"/>
</dbReference>
<dbReference type="Proteomes" id="UP000316095">
    <property type="component" value="Unassembled WGS sequence"/>
</dbReference>
<dbReference type="SUPFAM" id="SSF52540">
    <property type="entry name" value="P-loop containing nucleoside triphosphate hydrolases"/>
    <property type="match status" value="1"/>
</dbReference>
<proteinExistence type="predicted"/>
<organism evidence="1 2">
    <name type="scientific">Rubinisphaera italica</name>
    <dbReference type="NCBI Taxonomy" id="2527969"/>
    <lineage>
        <taxon>Bacteria</taxon>
        <taxon>Pseudomonadati</taxon>
        <taxon>Planctomycetota</taxon>
        <taxon>Planctomycetia</taxon>
        <taxon>Planctomycetales</taxon>
        <taxon>Planctomycetaceae</taxon>
        <taxon>Rubinisphaera</taxon>
    </lineage>
</organism>
<accession>A0A5C5XDH1</accession>
<reference evidence="1 2" key="1">
    <citation type="submission" date="2019-02" db="EMBL/GenBank/DDBJ databases">
        <title>Deep-cultivation of Planctomycetes and their phenomic and genomic characterization uncovers novel biology.</title>
        <authorList>
            <person name="Wiegand S."/>
            <person name="Jogler M."/>
            <person name="Boedeker C."/>
            <person name="Pinto D."/>
            <person name="Vollmers J."/>
            <person name="Rivas-Marin E."/>
            <person name="Kohn T."/>
            <person name="Peeters S.H."/>
            <person name="Heuer A."/>
            <person name="Rast P."/>
            <person name="Oberbeckmann S."/>
            <person name="Bunk B."/>
            <person name="Jeske O."/>
            <person name="Meyerdierks A."/>
            <person name="Storesund J.E."/>
            <person name="Kallscheuer N."/>
            <person name="Luecker S."/>
            <person name="Lage O.M."/>
            <person name="Pohl T."/>
            <person name="Merkel B.J."/>
            <person name="Hornburger P."/>
            <person name="Mueller R.-W."/>
            <person name="Bruemmer F."/>
            <person name="Labrenz M."/>
            <person name="Spormann A.M."/>
            <person name="Op Den Camp H."/>
            <person name="Overmann J."/>
            <person name="Amann R."/>
            <person name="Jetten M.S.M."/>
            <person name="Mascher T."/>
            <person name="Medema M.H."/>
            <person name="Devos D.P."/>
            <person name="Kaster A.-K."/>
            <person name="Ovreas L."/>
            <person name="Rohde M."/>
            <person name="Galperin M.Y."/>
            <person name="Jogler C."/>
        </authorList>
    </citation>
    <scope>NUCLEOTIDE SEQUENCE [LARGE SCALE GENOMIC DNA]</scope>
    <source>
        <strain evidence="1 2">Pan54</strain>
    </source>
</reference>